<feature type="signal peptide" evidence="2">
    <location>
        <begin position="1"/>
        <end position="21"/>
    </location>
</feature>
<keyword evidence="2" id="KW-0732">Signal</keyword>
<feature type="compositionally biased region" description="Acidic residues" evidence="1">
    <location>
        <begin position="116"/>
        <end position="131"/>
    </location>
</feature>
<protein>
    <recommendedName>
        <fullName evidence="5">DEK C-terminal domain-containing protein</fullName>
    </recommendedName>
</protein>
<feature type="region of interest" description="Disordered" evidence="1">
    <location>
        <begin position="108"/>
        <end position="135"/>
    </location>
</feature>
<evidence type="ECO:0008006" key="5">
    <source>
        <dbReference type="Google" id="ProtNLM"/>
    </source>
</evidence>
<comment type="caution">
    <text evidence="3">The sequence shown here is derived from an EMBL/GenBank/DDBJ whole genome shotgun (WGS) entry which is preliminary data.</text>
</comment>
<accession>A0ABD3FCR5</accession>
<dbReference type="EMBL" id="JBIMZQ010000023">
    <property type="protein sequence ID" value="KAL3664513.1"/>
    <property type="molecule type" value="Genomic_DNA"/>
</dbReference>
<reference evidence="3 4" key="1">
    <citation type="submission" date="2024-09" db="EMBL/GenBank/DDBJ databases">
        <title>Genome sequencing and assembly of Phytophthora oleae, isolate VK10A, causative agent of rot of olive drupes.</title>
        <authorList>
            <person name="Conti Taguali S."/>
            <person name="Riolo M."/>
            <person name="La Spada F."/>
            <person name="Cacciola S.O."/>
            <person name="Dionisio G."/>
        </authorList>
    </citation>
    <scope>NUCLEOTIDE SEQUENCE [LARGE SCALE GENOMIC DNA]</scope>
    <source>
        <strain evidence="3 4">VK10A</strain>
    </source>
</reference>
<dbReference type="AlphaFoldDB" id="A0ABD3FCR5"/>
<evidence type="ECO:0000256" key="2">
    <source>
        <dbReference type="SAM" id="SignalP"/>
    </source>
</evidence>
<evidence type="ECO:0000313" key="4">
    <source>
        <dbReference type="Proteomes" id="UP001632037"/>
    </source>
</evidence>
<evidence type="ECO:0000313" key="3">
    <source>
        <dbReference type="EMBL" id="KAL3664513.1"/>
    </source>
</evidence>
<proteinExistence type="predicted"/>
<sequence>MAPSYALLFRHLLSITANASSLRCLSLEVDGAPKRRKARTVDSFTQTGRQCIVKLRQLILERFTTPSAVEDEIKAMIVGVATDSHVLDRVQEELRQGHREVYELLAAQSGAGNAALDEEEEDEEEDEDDEISALLIEEPAACCSSH</sequence>
<keyword evidence="4" id="KW-1185">Reference proteome</keyword>
<evidence type="ECO:0000256" key="1">
    <source>
        <dbReference type="SAM" id="MobiDB-lite"/>
    </source>
</evidence>
<name>A0ABD3FCR5_9STRA</name>
<feature type="chain" id="PRO_5044767626" description="DEK C-terminal domain-containing protein" evidence="2">
    <location>
        <begin position="22"/>
        <end position="146"/>
    </location>
</feature>
<organism evidence="3 4">
    <name type="scientific">Phytophthora oleae</name>
    <dbReference type="NCBI Taxonomy" id="2107226"/>
    <lineage>
        <taxon>Eukaryota</taxon>
        <taxon>Sar</taxon>
        <taxon>Stramenopiles</taxon>
        <taxon>Oomycota</taxon>
        <taxon>Peronosporomycetes</taxon>
        <taxon>Peronosporales</taxon>
        <taxon>Peronosporaceae</taxon>
        <taxon>Phytophthora</taxon>
    </lineage>
</organism>
<gene>
    <name evidence="3" type="ORF">V7S43_010265</name>
</gene>
<dbReference type="Proteomes" id="UP001632037">
    <property type="component" value="Unassembled WGS sequence"/>
</dbReference>